<dbReference type="PANTHER" id="PTHR18895">
    <property type="entry name" value="HEMK METHYLTRANSFERASE"/>
    <property type="match status" value="1"/>
</dbReference>
<proteinExistence type="inferred from homology"/>
<evidence type="ECO:0000256" key="1">
    <source>
        <dbReference type="ARBA" id="ARBA00022603"/>
    </source>
</evidence>
<dbReference type="PANTHER" id="PTHR18895:SF74">
    <property type="entry name" value="MTRF1L RELEASE FACTOR GLUTAMINE METHYLTRANSFERASE"/>
    <property type="match status" value="1"/>
</dbReference>
<dbReference type="InterPro" id="IPR040758">
    <property type="entry name" value="PrmC_N"/>
</dbReference>
<dbReference type="InterPro" id="IPR029063">
    <property type="entry name" value="SAM-dependent_MTases_sf"/>
</dbReference>
<evidence type="ECO:0000259" key="6">
    <source>
        <dbReference type="Pfam" id="PF05175"/>
    </source>
</evidence>
<dbReference type="InterPro" id="IPR004556">
    <property type="entry name" value="HemK-like"/>
</dbReference>
<dbReference type="GO" id="GO:0102559">
    <property type="term" value="F:peptide chain release factor N(5)-glutamine methyltransferase activity"/>
    <property type="evidence" value="ECO:0007669"/>
    <property type="project" value="UniProtKB-EC"/>
</dbReference>
<dbReference type="Gene3D" id="1.10.8.10">
    <property type="entry name" value="DNA helicase RuvA subunit, C-terminal domain"/>
    <property type="match status" value="1"/>
</dbReference>
<gene>
    <name evidence="5 8" type="primary">prmC</name>
    <name evidence="8" type="ORF">ENJ42_00165</name>
</gene>
<comment type="caution">
    <text evidence="8">The sequence shown here is derived from an EMBL/GenBank/DDBJ whole genome shotgun (WGS) entry which is preliminary data.</text>
</comment>
<evidence type="ECO:0000256" key="2">
    <source>
        <dbReference type="ARBA" id="ARBA00022679"/>
    </source>
</evidence>
<comment type="function">
    <text evidence="5">Methylates the class 1 translation termination release factors RF1/PrfA and RF2/PrfB on the glutamine residue of the universally conserved GGQ motif.</text>
</comment>
<feature type="binding site" evidence="5">
    <location>
        <position position="156"/>
    </location>
    <ligand>
        <name>S-adenosyl-L-methionine</name>
        <dbReference type="ChEBI" id="CHEBI:59789"/>
    </ligand>
</feature>
<evidence type="ECO:0000313" key="8">
    <source>
        <dbReference type="EMBL" id="HHL42006.1"/>
    </source>
</evidence>
<keyword evidence="1 5" id="KW-0489">Methyltransferase</keyword>
<reference evidence="8" key="1">
    <citation type="journal article" date="2020" name="mSystems">
        <title>Genome- and Community-Level Interaction Insights into Carbon Utilization and Element Cycling Functions of Hydrothermarchaeota in Hydrothermal Sediment.</title>
        <authorList>
            <person name="Zhou Z."/>
            <person name="Liu Y."/>
            <person name="Xu W."/>
            <person name="Pan J."/>
            <person name="Luo Z.H."/>
            <person name="Li M."/>
        </authorList>
    </citation>
    <scope>NUCLEOTIDE SEQUENCE [LARGE SCALE GENOMIC DNA]</scope>
    <source>
        <strain evidence="8">HyVt-485</strain>
    </source>
</reference>
<dbReference type="EC" id="2.1.1.297" evidence="5"/>
<dbReference type="CDD" id="cd02440">
    <property type="entry name" value="AdoMet_MTases"/>
    <property type="match status" value="1"/>
</dbReference>
<evidence type="ECO:0000256" key="4">
    <source>
        <dbReference type="ARBA" id="ARBA00048391"/>
    </source>
</evidence>
<name>A0A7C5R331_9PROT</name>
<dbReference type="PROSITE" id="PS00092">
    <property type="entry name" value="N6_MTASE"/>
    <property type="match status" value="1"/>
</dbReference>
<dbReference type="AlphaFoldDB" id="A0A7C5R331"/>
<comment type="similarity">
    <text evidence="5">Belongs to the protein N5-glutamine methyltransferase family. PrmC subfamily.</text>
</comment>
<dbReference type="Pfam" id="PF05175">
    <property type="entry name" value="MTS"/>
    <property type="match status" value="1"/>
</dbReference>
<dbReference type="InterPro" id="IPR019874">
    <property type="entry name" value="RF_methyltr_PrmC"/>
</dbReference>
<feature type="binding site" evidence="5">
    <location>
        <begin position="133"/>
        <end position="137"/>
    </location>
    <ligand>
        <name>S-adenosyl-L-methionine</name>
        <dbReference type="ChEBI" id="CHEBI:59789"/>
    </ligand>
</feature>
<keyword evidence="3 5" id="KW-0949">S-adenosyl-L-methionine</keyword>
<dbReference type="InterPro" id="IPR002052">
    <property type="entry name" value="DNA_methylase_N6_adenine_CS"/>
</dbReference>
<sequence>MIKPPVWPRWSKMASVGDTLAQAVSRLKLAHIETARIDSDILLREALGWSRADMIAHHQDEVPPDILNQFWSWVGRRERAEPIAYILGRAAFWKSEFKVSPAVLIPRPETEGVVEHGLVAIEGKTDPVILDIGTGSGAILISLLLENSGAHGLGSDISRRALDIAQTNITTHSLSSRAKLMHSDYFENISGRFDLIVSNPPYIEEKVLPTLKADVIGFEPRRALNGGTDGLNAYRVICEHAKKLMKPKASLVMEIGFDQKVAVTKLLKTNSYQEINCYQDLAGHDRIMTAKI</sequence>
<dbReference type="NCBIfam" id="TIGR00536">
    <property type="entry name" value="hemK_fam"/>
    <property type="match status" value="1"/>
</dbReference>
<comment type="catalytic activity">
    <reaction evidence="4 5">
        <text>L-glutaminyl-[peptide chain release factor] + S-adenosyl-L-methionine = N(5)-methyl-L-glutaminyl-[peptide chain release factor] + S-adenosyl-L-homocysteine + H(+)</text>
        <dbReference type="Rhea" id="RHEA:42896"/>
        <dbReference type="Rhea" id="RHEA-COMP:10271"/>
        <dbReference type="Rhea" id="RHEA-COMP:10272"/>
        <dbReference type="ChEBI" id="CHEBI:15378"/>
        <dbReference type="ChEBI" id="CHEBI:30011"/>
        <dbReference type="ChEBI" id="CHEBI:57856"/>
        <dbReference type="ChEBI" id="CHEBI:59789"/>
        <dbReference type="ChEBI" id="CHEBI:61891"/>
        <dbReference type="EC" id="2.1.1.297"/>
    </reaction>
</comment>
<dbReference type="InterPro" id="IPR007848">
    <property type="entry name" value="Small_mtfrase_dom"/>
</dbReference>
<dbReference type="GO" id="GO:0032259">
    <property type="term" value="P:methylation"/>
    <property type="evidence" value="ECO:0007669"/>
    <property type="project" value="UniProtKB-KW"/>
</dbReference>
<evidence type="ECO:0000256" key="5">
    <source>
        <dbReference type="HAMAP-Rule" id="MF_02126"/>
    </source>
</evidence>
<dbReference type="HAMAP" id="MF_02126">
    <property type="entry name" value="RF_methyltr_PrmC"/>
    <property type="match status" value="1"/>
</dbReference>
<feature type="domain" description="Methyltransferase small" evidence="6">
    <location>
        <begin position="125"/>
        <end position="207"/>
    </location>
</feature>
<dbReference type="InterPro" id="IPR050320">
    <property type="entry name" value="N5-glutamine_MTase"/>
</dbReference>
<dbReference type="SUPFAM" id="SSF53335">
    <property type="entry name" value="S-adenosyl-L-methionine-dependent methyltransferases"/>
    <property type="match status" value="1"/>
</dbReference>
<feature type="binding site" evidence="5">
    <location>
        <begin position="199"/>
        <end position="202"/>
    </location>
    <ligand>
        <name>substrate</name>
    </ligand>
</feature>
<dbReference type="Pfam" id="PF17827">
    <property type="entry name" value="PrmC_N"/>
    <property type="match status" value="1"/>
</dbReference>
<dbReference type="Proteomes" id="UP000885830">
    <property type="component" value="Unassembled WGS sequence"/>
</dbReference>
<dbReference type="Gene3D" id="3.40.50.150">
    <property type="entry name" value="Vaccinia Virus protein VP39"/>
    <property type="match status" value="1"/>
</dbReference>
<comment type="caution">
    <text evidence="5">Lacks conserved residue(s) required for the propagation of feature annotation.</text>
</comment>
<organism evidence="8">
    <name type="scientific">Hellea balneolensis</name>
    <dbReference type="NCBI Taxonomy" id="287478"/>
    <lineage>
        <taxon>Bacteria</taxon>
        <taxon>Pseudomonadati</taxon>
        <taxon>Pseudomonadota</taxon>
        <taxon>Alphaproteobacteria</taxon>
        <taxon>Maricaulales</taxon>
        <taxon>Robiginitomaculaceae</taxon>
        <taxon>Hellea</taxon>
    </lineage>
</organism>
<evidence type="ECO:0000256" key="3">
    <source>
        <dbReference type="ARBA" id="ARBA00022691"/>
    </source>
</evidence>
<protein>
    <recommendedName>
        <fullName evidence="5">Release factor glutamine methyltransferase</fullName>
        <shortName evidence="5">RF MTase</shortName>
        <ecNumber evidence="5">2.1.1.297</ecNumber>
    </recommendedName>
    <alternativeName>
        <fullName evidence="5">N5-glutamine methyltransferase PrmC</fullName>
    </alternativeName>
    <alternativeName>
        <fullName evidence="5">Protein-(glutamine-N5) MTase PrmC</fullName>
    </alternativeName>
    <alternativeName>
        <fullName evidence="5">Protein-glutamine N-methyltransferase PrmC</fullName>
    </alternativeName>
</protein>
<dbReference type="NCBIfam" id="TIGR03534">
    <property type="entry name" value="RF_mod_PrmC"/>
    <property type="match status" value="1"/>
</dbReference>
<evidence type="ECO:0000259" key="7">
    <source>
        <dbReference type="Pfam" id="PF17827"/>
    </source>
</evidence>
<feature type="domain" description="Release factor glutamine methyltransferase N-terminal" evidence="7">
    <location>
        <begin position="19"/>
        <end position="88"/>
    </location>
</feature>
<accession>A0A7C5R331</accession>
<feature type="binding site" evidence="5">
    <location>
        <position position="199"/>
    </location>
    <ligand>
        <name>S-adenosyl-L-methionine</name>
        <dbReference type="ChEBI" id="CHEBI:59789"/>
    </ligand>
</feature>
<dbReference type="EMBL" id="DRMJ01000011">
    <property type="protein sequence ID" value="HHL42006.1"/>
    <property type="molecule type" value="Genomic_DNA"/>
</dbReference>
<dbReference type="GO" id="GO:0003676">
    <property type="term" value="F:nucleic acid binding"/>
    <property type="evidence" value="ECO:0007669"/>
    <property type="project" value="InterPro"/>
</dbReference>
<keyword evidence="2 5" id="KW-0808">Transferase</keyword>